<sequence>MKPDSMRTIDRWAGVPLTFLFSIVLFFTAIFRKRSAKPNLHHTLFIELSEMGSAIIADPAMRKLKAEGNAELYFAIFKSNKKSLDLLKTIPSENIFGMRSENIWVLAVDVIKFIFWCRSKKINTVIDLELFSRFTALLTALSGASTRIGFGSIHDEGLYRGKIITHPVRYNAHVHISVNFISLINTALGFHNTPYPTHPIDFQSIKLEKAIIDSKDQQEVLQKIKNLYPQLGQQKIFLLNVNASDLLPQRKWLPERFAEIGRNFLENNPDWIILATGAPNEYEYVKNVVDMINNSRCINTAGAFKFEELVPLYSISSLMLTNDSGPAHFASVTNLKTFVIFGPETPNLYLPLGGNAEPIYLGLPCSPCVSAANHRKTTCITRPCITGISTAMVQQKIDSFVQSTFPVYIKAT</sequence>
<evidence type="ECO:0000313" key="4">
    <source>
        <dbReference type="EMBL" id="MDJ1483896.1"/>
    </source>
</evidence>
<evidence type="ECO:0000256" key="2">
    <source>
        <dbReference type="ARBA" id="ARBA00022679"/>
    </source>
</evidence>
<dbReference type="Proteomes" id="UP001241110">
    <property type="component" value="Unassembled WGS sequence"/>
</dbReference>
<dbReference type="InterPro" id="IPR002201">
    <property type="entry name" value="Glyco_trans_9"/>
</dbReference>
<dbReference type="CDD" id="cd03789">
    <property type="entry name" value="GT9_LPS_heptosyltransferase"/>
    <property type="match status" value="1"/>
</dbReference>
<keyword evidence="1 4" id="KW-0328">Glycosyltransferase</keyword>
<reference evidence="4" key="1">
    <citation type="submission" date="2023-05" db="EMBL/GenBank/DDBJ databases">
        <authorList>
            <person name="Zhang X."/>
        </authorList>
    </citation>
    <scope>NUCLEOTIDE SEQUENCE</scope>
    <source>
        <strain evidence="4">YF14B1</strain>
    </source>
</reference>
<keyword evidence="2 4" id="KW-0808">Transferase</keyword>
<organism evidence="4 5">
    <name type="scientific">Xanthocytophaga flava</name>
    <dbReference type="NCBI Taxonomy" id="3048013"/>
    <lineage>
        <taxon>Bacteria</taxon>
        <taxon>Pseudomonadati</taxon>
        <taxon>Bacteroidota</taxon>
        <taxon>Cytophagia</taxon>
        <taxon>Cytophagales</taxon>
        <taxon>Rhodocytophagaceae</taxon>
        <taxon>Xanthocytophaga</taxon>
    </lineage>
</organism>
<dbReference type="GO" id="GO:0005829">
    <property type="term" value="C:cytosol"/>
    <property type="evidence" value="ECO:0007669"/>
    <property type="project" value="TreeGrafter"/>
</dbReference>
<dbReference type="SUPFAM" id="SSF53756">
    <property type="entry name" value="UDP-Glycosyltransferase/glycogen phosphorylase"/>
    <property type="match status" value="1"/>
</dbReference>
<accession>A0AAE3QV70</accession>
<protein>
    <submittedName>
        <fullName evidence="4">Glycosyltransferase family 9 protein</fullName>
        <ecNumber evidence="4">2.4.-.-</ecNumber>
    </submittedName>
</protein>
<evidence type="ECO:0000256" key="3">
    <source>
        <dbReference type="SAM" id="Phobius"/>
    </source>
</evidence>
<keyword evidence="3" id="KW-0472">Membrane</keyword>
<keyword evidence="3" id="KW-0812">Transmembrane</keyword>
<dbReference type="RefSeq" id="WP_313984427.1">
    <property type="nucleotide sequence ID" value="NZ_JASJOS010000012.1"/>
</dbReference>
<feature type="transmembrane region" description="Helical" evidence="3">
    <location>
        <begin position="12"/>
        <end position="31"/>
    </location>
</feature>
<evidence type="ECO:0000313" key="5">
    <source>
        <dbReference type="Proteomes" id="UP001241110"/>
    </source>
</evidence>
<keyword evidence="3" id="KW-1133">Transmembrane helix</keyword>
<evidence type="ECO:0000256" key="1">
    <source>
        <dbReference type="ARBA" id="ARBA00022676"/>
    </source>
</evidence>
<dbReference type="GO" id="GO:0008713">
    <property type="term" value="F:ADP-heptose-lipopolysaccharide heptosyltransferase activity"/>
    <property type="evidence" value="ECO:0007669"/>
    <property type="project" value="TreeGrafter"/>
</dbReference>
<dbReference type="AlphaFoldDB" id="A0AAE3QV70"/>
<name>A0AAE3QV70_9BACT</name>
<dbReference type="PANTHER" id="PTHR30160">
    <property type="entry name" value="TETRAACYLDISACCHARIDE 4'-KINASE-RELATED"/>
    <property type="match status" value="1"/>
</dbReference>
<dbReference type="EMBL" id="JASJOS010000012">
    <property type="protein sequence ID" value="MDJ1483896.1"/>
    <property type="molecule type" value="Genomic_DNA"/>
</dbReference>
<proteinExistence type="predicted"/>
<dbReference type="Gene3D" id="3.40.50.2000">
    <property type="entry name" value="Glycogen Phosphorylase B"/>
    <property type="match status" value="2"/>
</dbReference>
<gene>
    <name evidence="4" type="ORF">QNI16_25580</name>
</gene>
<dbReference type="GO" id="GO:0009244">
    <property type="term" value="P:lipopolysaccharide core region biosynthetic process"/>
    <property type="evidence" value="ECO:0007669"/>
    <property type="project" value="TreeGrafter"/>
</dbReference>
<dbReference type="InterPro" id="IPR051199">
    <property type="entry name" value="LPS_LOS_Heptosyltrfase"/>
</dbReference>
<dbReference type="EC" id="2.4.-.-" evidence="4"/>
<comment type="caution">
    <text evidence="4">The sequence shown here is derived from an EMBL/GenBank/DDBJ whole genome shotgun (WGS) entry which is preliminary data.</text>
</comment>
<dbReference type="Pfam" id="PF01075">
    <property type="entry name" value="Glyco_transf_9"/>
    <property type="match status" value="1"/>
</dbReference>